<accession>A0ABW9T8P8</accession>
<feature type="domain" description="Aminoglycoside phosphotransferase" evidence="1">
    <location>
        <begin position="2"/>
        <end position="187"/>
    </location>
</feature>
<organism evidence="2 3">
    <name type="scientific">Paenibacillus campinasensis</name>
    <dbReference type="NCBI Taxonomy" id="66347"/>
    <lineage>
        <taxon>Bacteria</taxon>
        <taxon>Bacillati</taxon>
        <taxon>Bacillota</taxon>
        <taxon>Bacilli</taxon>
        <taxon>Bacillales</taxon>
        <taxon>Paenibacillaceae</taxon>
        <taxon>Paenibacillus</taxon>
    </lineage>
</organism>
<dbReference type="Gene3D" id="3.90.1200.10">
    <property type="match status" value="1"/>
</dbReference>
<dbReference type="InterPro" id="IPR011009">
    <property type="entry name" value="Kinase-like_dom_sf"/>
</dbReference>
<name>A0ABW9T8P8_9BACL</name>
<keyword evidence="3" id="KW-1185">Reference proteome</keyword>
<gene>
    <name evidence="2" type="ORF">GNP94_18590</name>
</gene>
<dbReference type="EMBL" id="WOAA01000020">
    <property type="protein sequence ID" value="MUG67996.1"/>
    <property type="molecule type" value="Genomic_DNA"/>
</dbReference>
<dbReference type="RefSeq" id="WP_155618693.1">
    <property type="nucleotide sequence ID" value="NZ_WOAA01000020.1"/>
</dbReference>
<sequence>MKQIGQGRTADIFEHQEDENMIIKLYKRSFPEDAINQEFQISNLVYSLGINTPQPIELIQLDHRKGIIFRRISGVSLLKIMGKSPLSINKHSRKLATLHHNLHGHHVVGELRQQKNVLSNNIKSASALTESEKNIIIDYLEKLPHDNNRLCHGDYHPDNVMVGEENWIIDWMTGMYGNPAGDVARSVILLSTGTMPNGTSKHINSVINFLRDKLKKEYVRHYIELSGLDYADIDRWILPVAAARLVEWMPKEEQEQLLKIIKERLRAVS</sequence>
<evidence type="ECO:0000259" key="1">
    <source>
        <dbReference type="Pfam" id="PF01636"/>
    </source>
</evidence>
<evidence type="ECO:0000313" key="3">
    <source>
        <dbReference type="Proteomes" id="UP000435177"/>
    </source>
</evidence>
<dbReference type="InterPro" id="IPR002575">
    <property type="entry name" value="Aminoglycoside_PTrfase"/>
</dbReference>
<protein>
    <submittedName>
        <fullName evidence="2">Phosphotransferase</fullName>
    </submittedName>
</protein>
<reference evidence="2 3" key="1">
    <citation type="submission" date="2019-11" db="EMBL/GenBank/DDBJ databases">
        <title>Draft genome sequences of five Paenibacillus species of dairy origin.</title>
        <authorList>
            <person name="Olajide A.M."/>
            <person name="Chen S."/>
            <person name="Lapointe G."/>
        </authorList>
    </citation>
    <scope>NUCLEOTIDE SEQUENCE [LARGE SCALE GENOMIC DNA]</scope>
    <source>
        <strain evidence="2 3">3CS1</strain>
    </source>
</reference>
<dbReference type="Pfam" id="PF01636">
    <property type="entry name" value="APH"/>
    <property type="match status" value="1"/>
</dbReference>
<dbReference type="Proteomes" id="UP000435177">
    <property type="component" value="Unassembled WGS sequence"/>
</dbReference>
<comment type="caution">
    <text evidence="2">The sequence shown here is derived from an EMBL/GenBank/DDBJ whole genome shotgun (WGS) entry which is preliminary data.</text>
</comment>
<proteinExistence type="predicted"/>
<dbReference type="SUPFAM" id="SSF56112">
    <property type="entry name" value="Protein kinase-like (PK-like)"/>
    <property type="match status" value="1"/>
</dbReference>
<evidence type="ECO:0000313" key="2">
    <source>
        <dbReference type="EMBL" id="MUG67996.1"/>
    </source>
</evidence>